<dbReference type="InterPro" id="IPR041677">
    <property type="entry name" value="DNA2/NAM7_AAA_11"/>
</dbReference>
<dbReference type="InterPro" id="IPR041679">
    <property type="entry name" value="DNA2/NAM7-like_C"/>
</dbReference>
<evidence type="ECO:0000313" key="7">
    <source>
        <dbReference type="EMBL" id="OSX80970.1"/>
    </source>
</evidence>
<keyword evidence="4" id="KW-0067">ATP-binding</keyword>
<feature type="region of interest" description="Disordered" evidence="5">
    <location>
        <begin position="2060"/>
        <end position="2080"/>
    </location>
</feature>
<dbReference type="InterPro" id="IPR045055">
    <property type="entry name" value="DNA2/NAM7-like"/>
</dbReference>
<dbReference type="OrthoDB" id="5429at2759"/>
<feature type="compositionally biased region" description="Basic and acidic residues" evidence="5">
    <location>
        <begin position="2648"/>
        <end position="2702"/>
    </location>
</feature>
<feature type="compositionally biased region" description="Pro residues" evidence="5">
    <location>
        <begin position="2396"/>
        <end position="2405"/>
    </location>
</feature>
<reference evidence="7 8" key="1">
    <citation type="submission" date="2017-03" db="EMBL/GenBank/DDBJ databases">
        <title>WGS assembly of Porphyra umbilicalis.</title>
        <authorList>
            <person name="Brawley S.H."/>
            <person name="Blouin N.A."/>
            <person name="Ficko-Blean E."/>
            <person name="Wheeler G.L."/>
            <person name="Lohr M."/>
            <person name="Goodson H.V."/>
            <person name="Jenkins J.W."/>
            <person name="Blaby-Haas C.E."/>
            <person name="Helliwell K.E."/>
            <person name="Chan C."/>
            <person name="Marriage T."/>
            <person name="Bhattacharya D."/>
            <person name="Klein A.S."/>
            <person name="Badis Y."/>
            <person name="Brodie J."/>
            <person name="Cao Y."/>
            <person name="Collen J."/>
            <person name="Dittami S.M."/>
            <person name="Gachon C.M."/>
            <person name="Green B.R."/>
            <person name="Karpowicz S."/>
            <person name="Kim J.W."/>
            <person name="Kudahl U."/>
            <person name="Lin S."/>
            <person name="Michel G."/>
            <person name="Mittag M."/>
            <person name="Olson B.J."/>
            <person name="Pangilinan J."/>
            <person name="Peng Y."/>
            <person name="Qiu H."/>
            <person name="Shu S."/>
            <person name="Singer J.T."/>
            <person name="Smith A.G."/>
            <person name="Sprecher B.N."/>
            <person name="Wagner V."/>
            <person name="Wang W."/>
            <person name="Wang Z.-Y."/>
            <person name="Yan J."/>
            <person name="Yarish C."/>
            <person name="Zoeuner-Riek S."/>
            <person name="Zhuang Y."/>
            <person name="Zou Y."/>
            <person name="Lindquist E.A."/>
            <person name="Grimwood J."/>
            <person name="Barry K."/>
            <person name="Rokhsar D.S."/>
            <person name="Schmutz J."/>
            <person name="Stiller J.W."/>
            <person name="Grossman A.R."/>
            <person name="Prochnik S.E."/>
        </authorList>
    </citation>
    <scope>NUCLEOTIDE SEQUENCE [LARGE SCALE GENOMIC DNA]</scope>
    <source>
        <strain evidence="7">4086291</strain>
    </source>
</reference>
<dbReference type="Proteomes" id="UP000218209">
    <property type="component" value="Unassembled WGS sequence"/>
</dbReference>
<keyword evidence="2" id="KW-0378">Hydrolase</keyword>
<feature type="compositionally biased region" description="Pro residues" evidence="5">
    <location>
        <begin position="2584"/>
        <end position="2596"/>
    </location>
</feature>
<feature type="compositionally biased region" description="Pro residues" evidence="5">
    <location>
        <begin position="873"/>
        <end position="886"/>
    </location>
</feature>
<dbReference type="Pfam" id="PF13086">
    <property type="entry name" value="AAA_11"/>
    <property type="match status" value="1"/>
</dbReference>
<evidence type="ECO:0000256" key="5">
    <source>
        <dbReference type="SAM" id="MobiDB-lite"/>
    </source>
</evidence>
<feature type="region of interest" description="Disordered" evidence="5">
    <location>
        <begin position="2422"/>
        <end position="2810"/>
    </location>
</feature>
<dbReference type="InterPro" id="IPR047187">
    <property type="entry name" value="SF1_C_Upf1"/>
</dbReference>
<protein>
    <recommendedName>
        <fullName evidence="6">AAA+ ATPase domain-containing protein</fullName>
    </recommendedName>
</protein>
<organism evidence="7 8">
    <name type="scientific">Porphyra umbilicalis</name>
    <name type="common">Purple laver</name>
    <name type="synonym">Red alga</name>
    <dbReference type="NCBI Taxonomy" id="2786"/>
    <lineage>
        <taxon>Eukaryota</taxon>
        <taxon>Rhodophyta</taxon>
        <taxon>Bangiophyceae</taxon>
        <taxon>Bangiales</taxon>
        <taxon>Bangiaceae</taxon>
        <taxon>Porphyra</taxon>
    </lineage>
</organism>
<feature type="region of interest" description="Disordered" evidence="5">
    <location>
        <begin position="1"/>
        <end position="27"/>
    </location>
</feature>
<dbReference type="SUPFAM" id="SSF52540">
    <property type="entry name" value="P-loop containing nucleoside triphosphate hydrolases"/>
    <property type="match status" value="1"/>
</dbReference>
<dbReference type="PANTHER" id="PTHR10887">
    <property type="entry name" value="DNA2/NAM7 HELICASE FAMILY"/>
    <property type="match status" value="1"/>
</dbReference>
<evidence type="ECO:0000256" key="1">
    <source>
        <dbReference type="ARBA" id="ARBA00022741"/>
    </source>
</evidence>
<feature type="compositionally biased region" description="Basic and acidic residues" evidence="5">
    <location>
        <begin position="2604"/>
        <end position="2639"/>
    </location>
</feature>
<evidence type="ECO:0000256" key="2">
    <source>
        <dbReference type="ARBA" id="ARBA00022801"/>
    </source>
</evidence>
<feature type="compositionally biased region" description="Low complexity" evidence="5">
    <location>
        <begin position="2746"/>
        <end position="2761"/>
    </location>
</feature>
<dbReference type="InterPro" id="IPR027417">
    <property type="entry name" value="P-loop_NTPase"/>
</dbReference>
<feature type="compositionally biased region" description="Low complexity" evidence="5">
    <location>
        <begin position="1777"/>
        <end position="1792"/>
    </location>
</feature>
<evidence type="ECO:0000259" key="6">
    <source>
        <dbReference type="SMART" id="SM00382"/>
    </source>
</evidence>
<feature type="region of interest" description="Disordered" evidence="5">
    <location>
        <begin position="1699"/>
        <end position="1801"/>
    </location>
</feature>
<feature type="region of interest" description="Disordered" evidence="5">
    <location>
        <begin position="2274"/>
        <end position="2334"/>
    </location>
</feature>
<feature type="region of interest" description="Disordered" evidence="5">
    <location>
        <begin position="345"/>
        <end position="371"/>
    </location>
</feature>
<dbReference type="SMART" id="SM00382">
    <property type="entry name" value="AAA"/>
    <property type="match status" value="1"/>
</dbReference>
<dbReference type="Pfam" id="PF13087">
    <property type="entry name" value="AAA_12"/>
    <property type="match status" value="1"/>
</dbReference>
<feature type="compositionally biased region" description="Basic and acidic residues" evidence="5">
    <location>
        <begin position="1727"/>
        <end position="1771"/>
    </location>
</feature>
<dbReference type="GO" id="GO:0016787">
    <property type="term" value="F:hydrolase activity"/>
    <property type="evidence" value="ECO:0007669"/>
    <property type="project" value="UniProtKB-KW"/>
</dbReference>
<feature type="compositionally biased region" description="Acidic residues" evidence="5">
    <location>
        <begin position="989"/>
        <end position="1008"/>
    </location>
</feature>
<feature type="compositionally biased region" description="Low complexity" evidence="5">
    <location>
        <begin position="2721"/>
        <end position="2737"/>
    </location>
</feature>
<feature type="compositionally biased region" description="Low complexity" evidence="5">
    <location>
        <begin position="2568"/>
        <end position="2583"/>
    </location>
</feature>
<name>A0A1X6PJE4_PORUM</name>
<feature type="compositionally biased region" description="Basic and acidic residues" evidence="5">
    <location>
        <begin position="2801"/>
        <end position="2810"/>
    </location>
</feature>
<feature type="compositionally biased region" description="Low complexity" evidence="5">
    <location>
        <begin position="1059"/>
        <end position="1074"/>
    </location>
</feature>
<accession>A0A1X6PJE4</accession>
<feature type="compositionally biased region" description="Basic and acidic residues" evidence="5">
    <location>
        <begin position="2460"/>
        <end position="2472"/>
    </location>
</feature>
<feature type="region of interest" description="Disordered" evidence="5">
    <location>
        <begin position="847"/>
        <end position="893"/>
    </location>
</feature>
<feature type="domain" description="AAA+ ATPase" evidence="6">
    <location>
        <begin position="1583"/>
        <end position="1970"/>
    </location>
</feature>
<feature type="compositionally biased region" description="Low complexity" evidence="5">
    <location>
        <begin position="2496"/>
        <end position="2538"/>
    </location>
</feature>
<dbReference type="InterPro" id="IPR003593">
    <property type="entry name" value="AAA+_ATPase"/>
</dbReference>
<feature type="region of interest" description="Disordered" evidence="5">
    <location>
        <begin position="1023"/>
        <end position="1158"/>
    </location>
</feature>
<feature type="region of interest" description="Disordered" evidence="5">
    <location>
        <begin position="944"/>
        <end position="1008"/>
    </location>
</feature>
<dbReference type="FunFam" id="3.40.50.300:FF:000326">
    <property type="entry name" value="P-loop containing nucleoside triphosphate hydrolase"/>
    <property type="match status" value="1"/>
</dbReference>
<feature type="compositionally biased region" description="Gly residues" evidence="5">
    <location>
        <begin position="2060"/>
        <end position="2072"/>
    </location>
</feature>
<feature type="compositionally biased region" description="Gly residues" evidence="5">
    <location>
        <begin position="1116"/>
        <end position="1131"/>
    </location>
</feature>
<evidence type="ECO:0000256" key="4">
    <source>
        <dbReference type="ARBA" id="ARBA00022840"/>
    </source>
</evidence>
<evidence type="ECO:0000313" key="8">
    <source>
        <dbReference type="Proteomes" id="UP000218209"/>
    </source>
</evidence>
<dbReference type="EMBL" id="KV918767">
    <property type="protein sequence ID" value="OSX80970.1"/>
    <property type="molecule type" value="Genomic_DNA"/>
</dbReference>
<proteinExistence type="predicted"/>
<keyword evidence="3" id="KW-0347">Helicase</keyword>
<dbReference type="GO" id="GO:0005524">
    <property type="term" value="F:ATP binding"/>
    <property type="evidence" value="ECO:0007669"/>
    <property type="project" value="UniProtKB-KW"/>
</dbReference>
<keyword evidence="8" id="KW-1185">Reference proteome</keyword>
<dbReference type="CDD" id="cd18808">
    <property type="entry name" value="SF1_C_Upf1"/>
    <property type="match status" value="1"/>
</dbReference>
<feature type="region of interest" description="Disordered" evidence="5">
    <location>
        <begin position="699"/>
        <end position="719"/>
    </location>
</feature>
<feature type="compositionally biased region" description="Basic and acidic residues" evidence="5">
    <location>
        <begin position="2710"/>
        <end position="2720"/>
    </location>
</feature>
<evidence type="ECO:0000256" key="3">
    <source>
        <dbReference type="ARBA" id="ARBA00022806"/>
    </source>
</evidence>
<gene>
    <name evidence="7" type="ORF">BU14_0031s0139</name>
</gene>
<feature type="region of interest" description="Disordered" evidence="5">
    <location>
        <begin position="2355"/>
        <end position="2410"/>
    </location>
</feature>
<sequence length="2810" mass="287760">MLGARPSGHPKRTMAAPPDAEGAPADKADATEALADRLLPLFGAVVRRLEAEDESADGGSGACVADVPAANGALLSVPVPQLWSGLSLTLARQSREPLAQLLCAEPTLLALAVTHLADDREAVVVEAAAVLATTLRALGYRFWWHPATEAALSAGSRGLIEALCQAYRMPRVGDAAQRALLGVVEPALSSMAAFTPAEYGAAVGDAVDFLADAAVEPYAGGGKAVRYAAGAGGGGGGGGAAAAAAARSAGTVPQAARLVFLRVILDAYRRTAPRPPLADAQRIADGMVTILRQRIVPDEAYELLRVMAVTDAHAVVRAVAGERSTRLLATLPPVFAAAGDDAGEAGGLASMPPTPEAARRGGAGDSPSSSATDIVDLVDDIEEFGEDGADGADGGDGVVAALTANVGFWQGVQARSHFVRYLAMQTPPSDAREAEALLDAFRVVAHLDPPDADADDGGDGGAPGYREAITLLETLVSAVLACLDEGFKAVAAEVTARPRAKDATGAAGALRGPPAWRALLPQHLAPLLCSTHKGVKQVALQLAMKLFPTAPGSGCGVVLQTQTFRLSELVGRVAAAAPADVSVGYLLSVRQCEVLGFRLAFRTVLPVLGLLNALLGAGHSAVLVDAPAIPSDLVAVVRDIFANWATREQDPSFLEVLARVVGELPRLWPLLITAGGGSSPLVTAPSSAHVTPAHRVAKRPRLSLAGSTPGGGGAGTSLPSPSADDIFQLHNYLLSESLRLRDCESLVVRRKWQTMLTTLVRRFGASTAVAAGVAEWANTPLQAITPEQKAELRAAFATASDAPSAEVRALVTSRTPSPAAAMADTPGPHFFKPTPIQAPPSAARTPVIDLMDEPDGGAAGAPPAARSARRPPRPSPARVPVTPTPAPVDVDADDGVDVDLTVAPPLASGSRKLLSSVLTARELAPRGASPLPSAAQSLLGTLLESREGGPSGAASKRRVPGITGAPARASKAVGPARSRTAPRVTAFDFGDDDIEEEEKDGDGTGDEVDLVDALPVQTPVVHSLVDEESSSSSDENVDETPPQTAPVFAPKVPTRRRPTAAAAAAAAAATAPRRLSLSHPFGTTKSRPPSTPFGHMPSLSAAAFGSTRGASTAPISGGGGGGGARGAGAGGRKLPTRHPKNRLDMPTRPTAPPPAVAARMAAPRGPSKLELARAEHQARKRLIAEPSAADDDDANRTTRVVSHMAAVEDMVRHRVMFDESGSRGAHRPRTVVRRKAMRMKTVEDLHRQIVAWDVDDLVANPSRLGNDTPAYASGVPPTDYPTPQAYVDYWEPLVVDEARASLLKGLEAEATAAANCPFANRPVTSVNMPALNGRTTPNKQLDVTSASGRPAQSGSDYACRAPFVVAVPPERRGHFLSLVLRYAGAGQLRPSGRAASRLADTSASTLRSTDACLLFVPQRRRAGNGGGGAPADGAVEKRLLAVVESVQFTGRGAFVAVRTSLPAGVDAPSTGRALRVSRLESLVTLHRQYTALALTSTIRPSLRIPLLDPAAGAAEGFGTVVCTDGVDHRPFDMASGTGERVVARLVGIGRLNPSQASAVRAVGRSVLAPKTPAGGGVSPTSARDGFTLIQGPPGTGKTSTIIALLSALLADKLSGDAANAHIPGRPLGGGEARRGAARVLVCAPSNAAVDEILARVSSGGLYLPDGGVAVPRILRIGAGGSNDAAKAVSLSELLRSSRAGEAAEDGGDSSSAGGGGGGANMRGAAGSRHESDVRAREERDRLRGEVRRLSSEVGTIDRQRRQLRADDDAARRGGGKPAAPAPAVAGAAAAGPAKPPTDTERAAEFEREYRRLTAVLTKLHEEKQAAGRALTRASAVVADAEREEQRLSIARKQRLVTNASIVFSTLSAAASEELSVAGAAAPFDALIVDEAAQAVEPDVLIPMVGAVSVCASVGAATSSADADSATTGAYGGGAGGGGRGLGSTGVAAAPSGPTGAAPRLGRVVLVGDPQQLPATVLAQSGRPAEAFARSLFERLQSARPESVHMLRTQYRMHPALSAFPSAHFYGGRLANAPMVQAPGYTRIFHGDAHRRFGPLTMLDTGGGRDGGGGGGEQRQSGGSVNNPFEARVVVAVLETLVLVVDRAELTGQIVVLSPYKSQVGLLRREVERSWALSGLGVDVSTIDGVQGRETGIVVLSTVRGGGGGGGGGIGFVADQRRLNVAVTRAKYSLIVVGDASRLATRSPAWSRQVQCVREMGRLASVSEQSLGALFPERAAASRGRPVARIEATAVAAARERAVALAATPLPVVDAIAEQENRPLPSAPPRGASGDGDKSAPLRGAAYPVAGDGGGAAGGRRSPASPTVGDVPPQGVGADAMDIEPVPAVATGTTFSAQPGAEAMDVDDHPPVEAAPSPHLSAGRRLASPPADSMDVDKAPPLAPSPPARPLPAKLRSVAARGDVYASLLDDGSSREASSTTAPPCGRRDVARPLPPAATAAAAARQRDAAADRRRAIADAVGPTRGGGGGARPAAAPPVRCPTVAAVGPRPSTTAAAAAAAAASAPVPRAPARPGLLLPAAAAAGGGGRRPSPPQPAQSPRAPASSPRPPARPGLLLPMATAAGGARPLPSPPPPPPPRPTASPTRRGRHEEAPPPLTRDPRRGRDERERAPRQRDEPLREWEARASAPSSRAPRERDLRGGDPRERHSSARDVGQRDDRGRDRDRDRDRRGDRERGRDERSRDRHVGTAAPSSRDPRLAARPRSEAPTAAAAAVAATRRVPAVPPPPLPLATAGGRSAADGAPRPAARRGGGAGGGGGGRGRGGFDLRSVLSSVGRTSAAYASATRRDDRPAPP</sequence>
<dbReference type="GO" id="GO:0004386">
    <property type="term" value="F:helicase activity"/>
    <property type="evidence" value="ECO:0007669"/>
    <property type="project" value="UniProtKB-KW"/>
</dbReference>
<feature type="compositionally biased region" description="Gly residues" evidence="5">
    <location>
        <begin position="2765"/>
        <end position="2780"/>
    </location>
</feature>
<dbReference type="GO" id="GO:0005694">
    <property type="term" value="C:chromosome"/>
    <property type="evidence" value="ECO:0007669"/>
    <property type="project" value="UniProtKB-ARBA"/>
</dbReference>
<dbReference type="PANTHER" id="PTHR10887:SF510">
    <property type="entry name" value="HELICASE ATP-BINDING DOMAIN-CONTAINING PROTEIN"/>
    <property type="match status" value="1"/>
</dbReference>
<keyword evidence="1" id="KW-0547">Nucleotide-binding</keyword>
<dbReference type="Gene3D" id="3.40.50.300">
    <property type="entry name" value="P-loop containing nucleotide triphosphate hydrolases"/>
    <property type="match status" value="2"/>
</dbReference>